<keyword evidence="2" id="KW-0805">Transcription regulation</keyword>
<dbReference type="Proteomes" id="UP001596142">
    <property type="component" value="Unassembled WGS sequence"/>
</dbReference>
<name>A0ABW0YKA4_9BACI</name>
<organism evidence="6 7">
    <name type="scientific">Thalassorhabdus alkalitolerans</name>
    <dbReference type="NCBI Taxonomy" id="2282697"/>
    <lineage>
        <taxon>Bacteria</taxon>
        <taxon>Bacillati</taxon>
        <taxon>Bacillota</taxon>
        <taxon>Bacilli</taxon>
        <taxon>Bacillales</taxon>
        <taxon>Bacillaceae</taxon>
        <taxon>Thalassorhabdus</taxon>
    </lineage>
</organism>
<dbReference type="Pfam" id="PF00126">
    <property type="entry name" value="HTH_1"/>
    <property type="match status" value="1"/>
</dbReference>
<reference evidence="7" key="1">
    <citation type="journal article" date="2019" name="Int. J. Syst. Evol. Microbiol.">
        <title>The Global Catalogue of Microorganisms (GCM) 10K type strain sequencing project: providing services to taxonomists for standard genome sequencing and annotation.</title>
        <authorList>
            <consortium name="The Broad Institute Genomics Platform"/>
            <consortium name="The Broad Institute Genome Sequencing Center for Infectious Disease"/>
            <person name="Wu L."/>
            <person name="Ma J."/>
        </authorList>
    </citation>
    <scope>NUCLEOTIDE SEQUENCE [LARGE SCALE GENOMIC DNA]</scope>
    <source>
        <strain evidence="7">CECT 7184</strain>
    </source>
</reference>
<dbReference type="InterPro" id="IPR005119">
    <property type="entry name" value="LysR_subst-bd"/>
</dbReference>
<dbReference type="SUPFAM" id="SSF53850">
    <property type="entry name" value="Periplasmic binding protein-like II"/>
    <property type="match status" value="1"/>
</dbReference>
<evidence type="ECO:0000256" key="2">
    <source>
        <dbReference type="ARBA" id="ARBA00023015"/>
    </source>
</evidence>
<evidence type="ECO:0000256" key="3">
    <source>
        <dbReference type="ARBA" id="ARBA00023125"/>
    </source>
</evidence>
<evidence type="ECO:0000313" key="7">
    <source>
        <dbReference type="Proteomes" id="UP001596142"/>
    </source>
</evidence>
<dbReference type="InterPro" id="IPR036388">
    <property type="entry name" value="WH-like_DNA-bd_sf"/>
</dbReference>
<keyword evidence="3" id="KW-0238">DNA-binding</keyword>
<dbReference type="PANTHER" id="PTHR30126:SF40">
    <property type="entry name" value="HTH-TYPE TRANSCRIPTIONAL REGULATOR GLTR"/>
    <property type="match status" value="1"/>
</dbReference>
<dbReference type="SUPFAM" id="SSF46785">
    <property type="entry name" value="Winged helix' DNA-binding domain"/>
    <property type="match status" value="1"/>
</dbReference>
<protein>
    <submittedName>
        <fullName evidence="6">Selenium metabolism-associated LysR family transcriptional regulator</fullName>
    </submittedName>
</protein>
<feature type="domain" description="HTH lysR-type" evidence="5">
    <location>
        <begin position="1"/>
        <end position="56"/>
    </location>
</feature>
<dbReference type="PROSITE" id="PS50931">
    <property type="entry name" value="HTH_LYSR"/>
    <property type="match status" value="1"/>
</dbReference>
<dbReference type="Gene3D" id="1.10.10.10">
    <property type="entry name" value="Winged helix-like DNA-binding domain superfamily/Winged helix DNA-binding domain"/>
    <property type="match status" value="1"/>
</dbReference>
<comment type="caution">
    <text evidence="6">The sequence shown here is derived from an EMBL/GenBank/DDBJ whole genome shotgun (WGS) entry which is preliminary data.</text>
</comment>
<evidence type="ECO:0000313" key="6">
    <source>
        <dbReference type="EMBL" id="MFC5711912.1"/>
    </source>
</evidence>
<comment type="similarity">
    <text evidence="1">Belongs to the LysR transcriptional regulatory family.</text>
</comment>
<dbReference type="RefSeq" id="WP_385938833.1">
    <property type="nucleotide sequence ID" value="NZ_JBHSOZ010000003.1"/>
</dbReference>
<keyword evidence="7" id="KW-1185">Reference proteome</keyword>
<evidence type="ECO:0000256" key="4">
    <source>
        <dbReference type="ARBA" id="ARBA00023163"/>
    </source>
</evidence>
<accession>A0ABW0YKA4</accession>
<evidence type="ECO:0000256" key="1">
    <source>
        <dbReference type="ARBA" id="ARBA00009437"/>
    </source>
</evidence>
<dbReference type="InterPro" id="IPR036390">
    <property type="entry name" value="WH_DNA-bd_sf"/>
</dbReference>
<dbReference type="Gene3D" id="3.40.190.10">
    <property type="entry name" value="Periplasmic binding protein-like II"/>
    <property type="match status" value="2"/>
</dbReference>
<dbReference type="NCBIfam" id="NF040786">
    <property type="entry name" value="LysR_Sec_metab"/>
    <property type="match status" value="1"/>
</dbReference>
<keyword evidence="4" id="KW-0804">Transcription</keyword>
<sequence length="291" mass="32647">MNEKWLSTFVVLADQESFSKAADTLHISQSAVTKHLKALEQKLGVSLIDRDHFTLTEEGKWVYEKASEWLTEWEDLKERCSQRGESWKKTFRIGASTTPGTYFLPKLCSVFIKAYPDIRLSLQVDDSETISSSLKKGDLDMALTGAFHTHPELMVVPLIEDRLAIIGPSNSDKKKITSMEELQHLPFIKRKEGSGTFIAAERGLNEWGGSMAELETAAISPTTESMLSLVEAGIGYGFVSDLALQHEKKRNVGRYGFLPSSRTFYASYLQHGENLQESEAFTKLAKKMLPM</sequence>
<dbReference type="InterPro" id="IPR047788">
    <property type="entry name" value="LysR-like_Sec_metab"/>
</dbReference>
<dbReference type="EMBL" id="JBHSOZ010000003">
    <property type="protein sequence ID" value="MFC5711912.1"/>
    <property type="molecule type" value="Genomic_DNA"/>
</dbReference>
<dbReference type="Pfam" id="PF03466">
    <property type="entry name" value="LysR_substrate"/>
    <property type="match status" value="1"/>
</dbReference>
<evidence type="ECO:0000259" key="5">
    <source>
        <dbReference type="PROSITE" id="PS50931"/>
    </source>
</evidence>
<dbReference type="InterPro" id="IPR000847">
    <property type="entry name" value="LysR_HTH_N"/>
</dbReference>
<proteinExistence type="inferred from homology"/>
<dbReference type="PRINTS" id="PR00039">
    <property type="entry name" value="HTHLYSR"/>
</dbReference>
<dbReference type="PANTHER" id="PTHR30126">
    <property type="entry name" value="HTH-TYPE TRANSCRIPTIONAL REGULATOR"/>
    <property type="match status" value="1"/>
</dbReference>
<gene>
    <name evidence="6" type="ORF">ACFPU1_03895</name>
</gene>